<feature type="domain" description="Pseudouridine synthase II N-terminal" evidence="6">
    <location>
        <begin position="62"/>
        <end position="183"/>
    </location>
</feature>
<feature type="active site" description="Nucleophile" evidence="5">
    <location>
        <position position="77"/>
    </location>
</feature>
<dbReference type="GO" id="GO:0160148">
    <property type="term" value="F:tRNA pseudouridine(55) synthase activity"/>
    <property type="evidence" value="ECO:0007669"/>
    <property type="project" value="UniProtKB-EC"/>
</dbReference>
<comment type="similarity">
    <text evidence="2 5">Belongs to the pseudouridine synthase TruB family. Type 1 subfamily.</text>
</comment>
<dbReference type="EC" id="5.4.99.25" evidence="5"/>
<reference evidence="7 8" key="1">
    <citation type="journal article" date="2015" name="Nature">
        <title>rRNA introns, odd ribosomes, and small enigmatic genomes across a large radiation of phyla.</title>
        <authorList>
            <person name="Brown C.T."/>
            <person name="Hug L.A."/>
            <person name="Thomas B.C."/>
            <person name="Sharon I."/>
            <person name="Castelle C.J."/>
            <person name="Singh A."/>
            <person name="Wilkins M.J."/>
            <person name="Williams K.H."/>
            <person name="Banfield J.F."/>
        </authorList>
    </citation>
    <scope>NUCLEOTIDE SEQUENCE [LARGE SCALE GENOMIC DNA]</scope>
</reference>
<dbReference type="AlphaFoldDB" id="A0A0G0GTP9"/>
<protein>
    <recommendedName>
        <fullName evidence="5">tRNA pseudouridine synthase B</fullName>
        <ecNumber evidence="5">5.4.99.25</ecNumber>
    </recommendedName>
    <alternativeName>
        <fullName evidence="5">tRNA pseudouridine(55) synthase</fullName>
        <shortName evidence="5">Psi55 synthase</shortName>
    </alternativeName>
    <alternativeName>
        <fullName evidence="5">tRNA pseudouridylate synthase</fullName>
    </alternativeName>
    <alternativeName>
        <fullName evidence="5">tRNA-uridine isomerase</fullName>
    </alternativeName>
</protein>
<dbReference type="NCBIfam" id="TIGR00431">
    <property type="entry name" value="TruB"/>
    <property type="match status" value="1"/>
</dbReference>
<dbReference type="PANTHER" id="PTHR13767:SF2">
    <property type="entry name" value="PSEUDOURIDYLATE SYNTHASE TRUB1"/>
    <property type="match status" value="1"/>
</dbReference>
<accession>A0A0G0GTP9</accession>
<gene>
    <name evidence="5" type="primary">truB</name>
    <name evidence="7" type="ORF">US52_C0059G0002</name>
</gene>
<dbReference type="Proteomes" id="UP000034852">
    <property type="component" value="Unassembled WGS sequence"/>
</dbReference>
<comment type="caution">
    <text evidence="7">The sequence shown here is derived from an EMBL/GenBank/DDBJ whole genome shotgun (WGS) entry which is preliminary data.</text>
</comment>
<dbReference type="InterPro" id="IPR014780">
    <property type="entry name" value="tRNA_psdUridine_synth_TruB"/>
</dbReference>
<dbReference type="InterPro" id="IPR020103">
    <property type="entry name" value="PsdUridine_synth_cat_dom_sf"/>
</dbReference>
<dbReference type="EMBL" id="LBTH01000059">
    <property type="protein sequence ID" value="KKQ34438.1"/>
    <property type="molecule type" value="Genomic_DNA"/>
</dbReference>
<dbReference type="SUPFAM" id="SSF55120">
    <property type="entry name" value="Pseudouridine synthase"/>
    <property type="match status" value="1"/>
</dbReference>
<evidence type="ECO:0000313" key="8">
    <source>
        <dbReference type="Proteomes" id="UP000034852"/>
    </source>
</evidence>
<keyword evidence="4 5" id="KW-0413">Isomerase</keyword>
<dbReference type="Pfam" id="PF01509">
    <property type="entry name" value="TruB_N"/>
    <property type="match status" value="1"/>
</dbReference>
<evidence type="ECO:0000256" key="2">
    <source>
        <dbReference type="ARBA" id="ARBA00005642"/>
    </source>
</evidence>
<comment type="catalytic activity">
    <reaction evidence="1 5">
        <text>uridine(55) in tRNA = pseudouridine(55) in tRNA</text>
        <dbReference type="Rhea" id="RHEA:42532"/>
        <dbReference type="Rhea" id="RHEA-COMP:10101"/>
        <dbReference type="Rhea" id="RHEA-COMP:10102"/>
        <dbReference type="ChEBI" id="CHEBI:65314"/>
        <dbReference type="ChEBI" id="CHEBI:65315"/>
        <dbReference type="EC" id="5.4.99.25"/>
    </reaction>
</comment>
<name>A0A0G0GTP9_9BACT</name>
<sequence>MIFVLVHSKFNTRIYSIFMKIIEENSFKINQIEQDEFNRTSAVLAIYKPKDWTSHDIVNQVRKKLRTRKVGHAGALDPFATGVLIVLVGNYTKSSDLFLNTGKEYRCKVLFGVSTNTQDPEGKILKVANKVTNVEIDKPMLEKVLQTFRKGYMQRVPVFSSVKVNGQKLRVIARQAESFEVEEHDNVKFMFKNGKERVIKLPRKKVEFRRLELVKLEKVEIKDLPESLMSAELIVGCSKGTYIRQLAEDIGAAFGLPAMLTELERTKVGEIGLDDCISIEELTQL</sequence>
<evidence type="ECO:0000256" key="5">
    <source>
        <dbReference type="HAMAP-Rule" id="MF_01080"/>
    </source>
</evidence>
<dbReference type="GO" id="GO:0003723">
    <property type="term" value="F:RNA binding"/>
    <property type="evidence" value="ECO:0007669"/>
    <property type="project" value="InterPro"/>
</dbReference>
<dbReference type="GO" id="GO:1990481">
    <property type="term" value="P:mRNA pseudouridine synthesis"/>
    <property type="evidence" value="ECO:0007669"/>
    <property type="project" value="TreeGrafter"/>
</dbReference>
<dbReference type="PANTHER" id="PTHR13767">
    <property type="entry name" value="TRNA-PSEUDOURIDINE SYNTHASE"/>
    <property type="match status" value="1"/>
</dbReference>
<dbReference type="HAMAP" id="MF_01080">
    <property type="entry name" value="TruB_bact"/>
    <property type="match status" value="1"/>
</dbReference>
<dbReference type="Gene3D" id="3.30.2350.10">
    <property type="entry name" value="Pseudouridine synthase"/>
    <property type="match status" value="1"/>
</dbReference>
<dbReference type="GO" id="GO:0031119">
    <property type="term" value="P:tRNA pseudouridine synthesis"/>
    <property type="evidence" value="ECO:0007669"/>
    <property type="project" value="UniProtKB-UniRule"/>
</dbReference>
<evidence type="ECO:0000256" key="4">
    <source>
        <dbReference type="ARBA" id="ARBA00023235"/>
    </source>
</evidence>
<organism evidence="7 8">
    <name type="scientific">candidate division WS6 bacterium GW2011_GWA2_37_6</name>
    <dbReference type="NCBI Taxonomy" id="1619087"/>
    <lineage>
        <taxon>Bacteria</taxon>
        <taxon>Candidatus Dojkabacteria</taxon>
    </lineage>
</organism>
<keyword evidence="3 5" id="KW-0819">tRNA processing</keyword>
<evidence type="ECO:0000256" key="3">
    <source>
        <dbReference type="ARBA" id="ARBA00022694"/>
    </source>
</evidence>
<dbReference type="PATRIC" id="fig|1619087.5.peg.695"/>
<evidence type="ECO:0000259" key="6">
    <source>
        <dbReference type="Pfam" id="PF01509"/>
    </source>
</evidence>
<evidence type="ECO:0000313" key="7">
    <source>
        <dbReference type="EMBL" id="KKQ34438.1"/>
    </source>
</evidence>
<evidence type="ECO:0000256" key="1">
    <source>
        <dbReference type="ARBA" id="ARBA00000385"/>
    </source>
</evidence>
<dbReference type="InterPro" id="IPR002501">
    <property type="entry name" value="PsdUridine_synth_N"/>
</dbReference>
<comment type="function">
    <text evidence="5">Responsible for synthesis of pseudouridine from uracil-55 in the psi GC loop of transfer RNAs.</text>
</comment>
<proteinExistence type="inferred from homology"/>